<dbReference type="Pfam" id="PF02321">
    <property type="entry name" value="OEP"/>
    <property type="match status" value="2"/>
</dbReference>
<evidence type="ECO:0000256" key="1">
    <source>
        <dbReference type="ARBA" id="ARBA00004442"/>
    </source>
</evidence>
<feature type="signal peptide" evidence="10">
    <location>
        <begin position="1"/>
        <end position="29"/>
    </location>
</feature>
<dbReference type="InterPro" id="IPR010130">
    <property type="entry name" value="T1SS_OMP_TolC"/>
</dbReference>
<keyword evidence="5" id="KW-0812">Transmembrane</keyword>
<evidence type="ECO:0008006" key="13">
    <source>
        <dbReference type="Google" id="ProtNLM"/>
    </source>
</evidence>
<keyword evidence="8" id="KW-0175">Coiled coil</keyword>
<reference evidence="11 12" key="1">
    <citation type="submission" date="2016-05" db="EMBL/GenBank/DDBJ databases">
        <title>Compelete Genome Sequence of Bacteriochlorophyll-Synthesizing Bacterium Porphyrobacter neustonensis DSM 9434.</title>
        <authorList>
            <person name="Shi X.-L."/>
            <person name="Wu Y.-H."/>
            <person name="Cheng H."/>
            <person name="Xu L."/>
            <person name="Zhang X.-Q."/>
            <person name="Wang C.-S."/>
            <person name="Xu X.-W."/>
        </authorList>
    </citation>
    <scope>NUCLEOTIDE SEQUENCE [LARGE SCALE GENOMIC DNA]</scope>
    <source>
        <strain evidence="11 12">DSM 9434</strain>
    </source>
</reference>
<keyword evidence="6" id="KW-0472">Membrane</keyword>
<keyword evidence="7" id="KW-0998">Cell outer membrane</keyword>
<organism evidence="11 12">
    <name type="scientific">Erythrobacter neustonensis</name>
    <dbReference type="NCBI Taxonomy" id="1112"/>
    <lineage>
        <taxon>Bacteria</taxon>
        <taxon>Pseudomonadati</taxon>
        <taxon>Pseudomonadota</taxon>
        <taxon>Alphaproteobacteria</taxon>
        <taxon>Sphingomonadales</taxon>
        <taxon>Erythrobacteraceae</taxon>
        <taxon>Erythrobacter/Porphyrobacter group</taxon>
        <taxon>Erythrobacter</taxon>
    </lineage>
</organism>
<evidence type="ECO:0000313" key="11">
    <source>
        <dbReference type="EMBL" id="ANK12346.1"/>
    </source>
</evidence>
<feature type="chain" id="PRO_5008251691" description="Type I secretion protein TolC" evidence="10">
    <location>
        <begin position="30"/>
        <end position="506"/>
    </location>
</feature>
<feature type="coiled-coil region" evidence="8">
    <location>
        <begin position="185"/>
        <end position="212"/>
    </location>
</feature>
<gene>
    <name evidence="11" type="ORF">A9D12_04615</name>
</gene>
<dbReference type="GO" id="GO:0015562">
    <property type="term" value="F:efflux transmembrane transporter activity"/>
    <property type="evidence" value="ECO:0007669"/>
    <property type="project" value="InterPro"/>
</dbReference>
<proteinExistence type="inferred from homology"/>
<dbReference type="PANTHER" id="PTHR30026:SF22">
    <property type="entry name" value="OUTER MEMBRANE EFFLUX PROTEIN"/>
    <property type="match status" value="1"/>
</dbReference>
<dbReference type="GO" id="GO:1990281">
    <property type="term" value="C:efflux pump complex"/>
    <property type="evidence" value="ECO:0007669"/>
    <property type="project" value="TreeGrafter"/>
</dbReference>
<dbReference type="EMBL" id="CP016033">
    <property type="protein sequence ID" value="ANK12346.1"/>
    <property type="molecule type" value="Genomic_DNA"/>
</dbReference>
<name>A0A192D2X7_9SPHN</name>
<dbReference type="SUPFAM" id="SSF56954">
    <property type="entry name" value="Outer membrane efflux proteins (OEP)"/>
    <property type="match status" value="1"/>
</dbReference>
<evidence type="ECO:0000256" key="2">
    <source>
        <dbReference type="ARBA" id="ARBA00007613"/>
    </source>
</evidence>
<keyword evidence="12" id="KW-1185">Reference proteome</keyword>
<dbReference type="Proteomes" id="UP000078263">
    <property type="component" value="Chromosome"/>
</dbReference>
<accession>A0A192D2X7</accession>
<evidence type="ECO:0000256" key="10">
    <source>
        <dbReference type="SAM" id="SignalP"/>
    </source>
</evidence>
<dbReference type="NCBIfam" id="TIGR01844">
    <property type="entry name" value="type_I_sec_TolC"/>
    <property type="match status" value="1"/>
</dbReference>
<evidence type="ECO:0000256" key="9">
    <source>
        <dbReference type="SAM" id="MobiDB-lite"/>
    </source>
</evidence>
<dbReference type="STRING" id="1112.A9D12_04615"/>
<dbReference type="PANTHER" id="PTHR30026">
    <property type="entry name" value="OUTER MEMBRANE PROTEIN TOLC"/>
    <property type="match status" value="1"/>
</dbReference>
<evidence type="ECO:0000256" key="4">
    <source>
        <dbReference type="ARBA" id="ARBA00022452"/>
    </source>
</evidence>
<dbReference type="InterPro" id="IPR051906">
    <property type="entry name" value="TolC-like"/>
</dbReference>
<sequence>MNHAAALLHRAAPVSVLALALALAGPARADTLREALAAAYNTNPTLESARATQRANDENVPINRAQGLPSATVTATHIEFIQQSANAFTAPDRNLGVNAQLLVPVYSGGAVRNGIAAAKERVQAGQADLRNSESTLFAQVVAAYMDVLRTEALVALATNNVAVLGTNVEATSDRFQIGDLTITDVAQSRARLAVAQGDLQTAEANLIAAREAYVRLVGNAPGELAAPPPLPGLPDTVGEAIVTALDNNPNLDAAKQRAEAAGFDTRAAGAGRLPQVSLFVNGDYSDFFGTLGGSLANQPADPNDPNSPAVQFQQREKTANAGVRVTIPLFQGGLPAARQRQAGARESAALEDVIAAERQIIAETRATYANWQAANGVIRSAQAAVEAAELSLEGVRAENSIGNRQILDVLNAEQELVNARAQLVTARRNAYVAGFNLLALMGKAEARDLNLDTGGPLYDPQVNADRVSSKLNDWDRDEQAAPKSTRTVDIPPATATIGPQLLPGEQ</sequence>
<keyword evidence="4" id="KW-1134">Transmembrane beta strand</keyword>
<evidence type="ECO:0000256" key="5">
    <source>
        <dbReference type="ARBA" id="ARBA00022692"/>
    </source>
</evidence>
<dbReference type="OrthoDB" id="9789368at2"/>
<dbReference type="GO" id="GO:0015288">
    <property type="term" value="F:porin activity"/>
    <property type="evidence" value="ECO:0007669"/>
    <property type="project" value="TreeGrafter"/>
</dbReference>
<protein>
    <recommendedName>
        <fullName evidence="13">Type I secretion protein TolC</fullName>
    </recommendedName>
</protein>
<dbReference type="RefSeq" id="WP_068350219.1">
    <property type="nucleotide sequence ID" value="NZ_CP016033.1"/>
</dbReference>
<evidence type="ECO:0000256" key="3">
    <source>
        <dbReference type="ARBA" id="ARBA00022448"/>
    </source>
</evidence>
<dbReference type="Gene3D" id="1.20.1600.10">
    <property type="entry name" value="Outer membrane efflux proteins (OEP)"/>
    <property type="match status" value="1"/>
</dbReference>
<keyword evidence="3" id="KW-0813">Transport</keyword>
<dbReference type="GO" id="GO:0009279">
    <property type="term" value="C:cell outer membrane"/>
    <property type="evidence" value="ECO:0007669"/>
    <property type="project" value="UniProtKB-SubCell"/>
</dbReference>
<feature type="region of interest" description="Disordered" evidence="9">
    <location>
        <begin position="471"/>
        <end position="506"/>
    </location>
</feature>
<dbReference type="AlphaFoldDB" id="A0A192D2X7"/>
<keyword evidence="10" id="KW-0732">Signal</keyword>
<evidence type="ECO:0000256" key="7">
    <source>
        <dbReference type="ARBA" id="ARBA00023237"/>
    </source>
</evidence>
<evidence type="ECO:0000313" key="12">
    <source>
        <dbReference type="Proteomes" id="UP000078263"/>
    </source>
</evidence>
<comment type="subcellular location">
    <subcellularLocation>
        <location evidence="1">Cell outer membrane</location>
    </subcellularLocation>
</comment>
<evidence type="ECO:0000256" key="8">
    <source>
        <dbReference type="SAM" id="Coils"/>
    </source>
</evidence>
<comment type="similarity">
    <text evidence="2">Belongs to the outer membrane factor (OMF) (TC 1.B.17) family.</text>
</comment>
<dbReference type="InterPro" id="IPR003423">
    <property type="entry name" value="OMP_efflux"/>
</dbReference>
<evidence type="ECO:0000256" key="6">
    <source>
        <dbReference type="ARBA" id="ARBA00023136"/>
    </source>
</evidence>
<feature type="coiled-coil region" evidence="8">
    <location>
        <begin position="378"/>
        <end position="429"/>
    </location>
</feature>
<dbReference type="KEGG" id="pns:A9D12_04615"/>